<proteinExistence type="predicted"/>
<accession>A0A8J5HKT5</accession>
<dbReference type="EMBL" id="JACMSC010000003">
    <property type="protein sequence ID" value="KAG6529166.1"/>
    <property type="molecule type" value="Genomic_DNA"/>
</dbReference>
<keyword evidence="4" id="KW-1185">Reference proteome</keyword>
<dbReference type="SUPFAM" id="SSF54236">
    <property type="entry name" value="Ubiquitin-like"/>
    <property type="match status" value="1"/>
</dbReference>
<gene>
    <name evidence="3" type="ORF">ZIOFF_011362</name>
</gene>
<reference evidence="3 4" key="1">
    <citation type="submission" date="2020-08" db="EMBL/GenBank/DDBJ databases">
        <title>Plant Genome Project.</title>
        <authorList>
            <person name="Zhang R.-G."/>
        </authorList>
    </citation>
    <scope>NUCLEOTIDE SEQUENCE [LARGE SCALE GENOMIC DNA]</scope>
    <source>
        <tissue evidence="3">Rhizome</tissue>
    </source>
</reference>
<dbReference type="Gene3D" id="3.10.20.90">
    <property type="entry name" value="Phosphatidylinositol 3-kinase Catalytic Subunit, Chain A, domain 1"/>
    <property type="match status" value="1"/>
</dbReference>
<sequence length="171" mass="18870">MEFCLSNLETLGRSQRRHIAVDFELLLALRDDNVVLTGLMYHNGSKDPGLEGIPPPDKEGIPPNQKRLIFAGKQLEDGRASVTALSRQVQFEIGTPFDGIPPYAPTHCSNPHRAGLSSTSTPRRCPPMPTSDPPAIGIKRTGQSRLGAEDEHCHHERWEEMEKKVVGRNGS</sequence>
<comment type="caution">
    <text evidence="3">The sequence shown here is derived from an EMBL/GenBank/DDBJ whole genome shotgun (WGS) entry which is preliminary data.</text>
</comment>
<evidence type="ECO:0000256" key="1">
    <source>
        <dbReference type="SAM" id="MobiDB-lite"/>
    </source>
</evidence>
<evidence type="ECO:0000313" key="4">
    <source>
        <dbReference type="Proteomes" id="UP000734854"/>
    </source>
</evidence>
<dbReference type="AlphaFoldDB" id="A0A8J5HKT5"/>
<feature type="region of interest" description="Disordered" evidence="1">
    <location>
        <begin position="111"/>
        <end position="155"/>
    </location>
</feature>
<protein>
    <recommendedName>
        <fullName evidence="2">Ubiquitin-like domain-containing protein</fullName>
    </recommendedName>
</protein>
<dbReference type="Proteomes" id="UP000734854">
    <property type="component" value="Unassembled WGS sequence"/>
</dbReference>
<organism evidence="3 4">
    <name type="scientific">Zingiber officinale</name>
    <name type="common">Ginger</name>
    <name type="synonym">Amomum zingiber</name>
    <dbReference type="NCBI Taxonomy" id="94328"/>
    <lineage>
        <taxon>Eukaryota</taxon>
        <taxon>Viridiplantae</taxon>
        <taxon>Streptophyta</taxon>
        <taxon>Embryophyta</taxon>
        <taxon>Tracheophyta</taxon>
        <taxon>Spermatophyta</taxon>
        <taxon>Magnoliopsida</taxon>
        <taxon>Liliopsida</taxon>
        <taxon>Zingiberales</taxon>
        <taxon>Zingiberaceae</taxon>
        <taxon>Zingiber</taxon>
    </lineage>
</organism>
<dbReference type="PROSITE" id="PS50053">
    <property type="entry name" value="UBIQUITIN_2"/>
    <property type="match status" value="1"/>
</dbReference>
<evidence type="ECO:0000313" key="3">
    <source>
        <dbReference type="EMBL" id="KAG6529166.1"/>
    </source>
</evidence>
<dbReference type="InterPro" id="IPR000626">
    <property type="entry name" value="Ubiquitin-like_dom"/>
</dbReference>
<evidence type="ECO:0000259" key="2">
    <source>
        <dbReference type="PROSITE" id="PS50053"/>
    </source>
</evidence>
<name>A0A8J5HKT5_ZINOF</name>
<dbReference type="InterPro" id="IPR029071">
    <property type="entry name" value="Ubiquitin-like_domsf"/>
</dbReference>
<feature type="domain" description="Ubiquitin-like" evidence="2">
    <location>
        <begin position="53"/>
        <end position="79"/>
    </location>
</feature>